<feature type="domain" description="Retroviral nucleocapsid Gag protein p24 C-terminal" evidence="1">
    <location>
        <begin position="8"/>
        <end position="63"/>
    </location>
</feature>
<dbReference type="Gene3D" id="1.10.1200.30">
    <property type="match status" value="1"/>
</dbReference>
<organismHost>
    <name type="scientific">Homo sapiens</name>
    <name type="common">Human</name>
    <dbReference type="NCBI Taxonomy" id="9606"/>
</organismHost>
<dbReference type="SUPFAM" id="SSF47353">
    <property type="entry name" value="Retrovirus capsid dimerization domain-like"/>
    <property type="match status" value="1"/>
</dbReference>
<proteinExistence type="predicted"/>
<dbReference type="EMBL" id="DQ154987">
    <property type="protein sequence ID" value="AAZ91513.1"/>
    <property type="molecule type" value="Genomic_DNA"/>
</dbReference>
<evidence type="ECO:0000259" key="1">
    <source>
        <dbReference type="Pfam" id="PF19317"/>
    </source>
</evidence>
<name>Q3S7Z3_HV1</name>
<protein>
    <submittedName>
        <fullName evidence="2">Gag protein</fullName>
    </submittedName>
</protein>
<gene>
    <name evidence="2" type="primary">gag</name>
</gene>
<feature type="non-terminal residue" evidence="2">
    <location>
        <position position="1"/>
    </location>
</feature>
<sequence>ALQHFGHKTGAKGPFRDYVGPGFYKTLRAEQASQDVKNWDDRNLVGSRMLNPDCKTILKALGPVQPHSKKCCQHVREWGAQPSSKSFGCGNEPSIRCKCCYNDAERQFSGPKEKHSVFNCGKGGAHSKELRAPRKRLCNWG</sequence>
<dbReference type="Pfam" id="PF19317">
    <property type="entry name" value="Gag_p24_C"/>
    <property type="match status" value="1"/>
</dbReference>
<dbReference type="InterPro" id="IPR045345">
    <property type="entry name" value="Gag_p24_C"/>
</dbReference>
<evidence type="ECO:0000313" key="2">
    <source>
        <dbReference type="EMBL" id="AAZ91513.1"/>
    </source>
</evidence>
<feature type="non-terminal residue" evidence="2">
    <location>
        <position position="141"/>
    </location>
</feature>
<reference evidence="2" key="1">
    <citation type="submission" date="2005-08" db="EMBL/GenBank/DDBJ databases">
        <title>Genomic Diversity of HIV-1 subtypes in Northern Kenya.</title>
        <authorList>
            <person name="Khamadi S.A."/>
            <person name="Ochieng W."/>
            <person name="Lihana R.W."/>
            <person name="Kiptoo M.K."/>
            <person name="Kinyua J.G."/>
            <person name="Lagat N."/>
            <person name="Muriuki J."/>
            <person name="Mwangi J."/>
            <person name="Pelle R."/>
            <person name="Muigai A."/>
            <person name="Carter J."/>
            <person name="Yamada R."/>
            <person name="Mpoke S."/>
        </authorList>
    </citation>
    <scope>NUCLEOTIDE SEQUENCE</scope>
    <source>
        <strain evidence="2">MYSL032</strain>
    </source>
</reference>
<dbReference type="InterPro" id="IPR008916">
    <property type="entry name" value="Retrov_capsid_C"/>
</dbReference>
<organism evidence="2">
    <name type="scientific">Human immunodeficiency virus type 1</name>
    <name type="common">HIV-1</name>
    <dbReference type="NCBI Taxonomy" id="11676"/>
    <lineage>
        <taxon>Viruses</taxon>
        <taxon>Riboviria</taxon>
        <taxon>Pararnavirae</taxon>
        <taxon>Artverviricota</taxon>
        <taxon>Revtraviricetes</taxon>
        <taxon>Ortervirales</taxon>
        <taxon>Retroviridae</taxon>
        <taxon>Orthoretrovirinae</taxon>
        <taxon>Lentivirus</taxon>
        <taxon>Lentivirus humimdef1</taxon>
    </lineage>
</organism>
<accession>Q3S7Z3</accession>